<organism evidence="1 2">
    <name type="scientific">Haloarcula taiwanensis</name>
    <dbReference type="NCBI Taxonomy" id="1932004"/>
    <lineage>
        <taxon>Archaea</taxon>
        <taxon>Methanobacteriati</taxon>
        <taxon>Methanobacteriota</taxon>
        <taxon>Stenosarchaea group</taxon>
        <taxon>Halobacteria</taxon>
        <taxon>Halobacteriales</taxon>
        <taxon>Haloarculaceae</taxon>
        <taxon>Haloarcula</taxon>
    </lineage>
</organism>
<dbReference type="Proteomes" id="UP000242917">
    <property type="component" value="Chromosome II"/>
</dbReference>
<protein>
    <recommendedName>
        <fullName evidence="3">DUF1616 domain-containing protein</fullName>
    </recommendedName>
</protein>
<evidence type="ECO:0000313" key="2">
    <source>
        <dbReference type="Proteomes" id="UP000242917"/>
    </source>
</evidence>
<dbReference type="KEGG" id="hta:BVU17_17335"/>
<sequence>MHRRAVLGSLAAGVGTLFAGCTGSSVNGTVSTNETPLVLSHDYAVQATYSGTQIAVEVTAENDGDESITTDPPVPRIVCTFRSDTGEQVYQAGRTLVDAVGVGESTTLEFALGVDVDAVARYELRCKWVEE</sequence>
<reference evidence="1 2" key="1">
    <citation type="submission" date="2017-01" db="EMBL/GenBank/DDBJ databases">
        <title>A Red Light-Sensitive Sensory Rhodopsin I From Haloarcula taiwanensis, A New Haloarchaeon Isolated From Taiwan.</title>
        <authorList>
            <person name="Yang C.-S."/>
            <person name="Han Y.-A."/>
            <person name="Chen P.-C."/>
            <person name="Ng W.V."/>
            <person name="Chen T.-W."/>
        </authorList>
    </citation>
    <scope>NUCLEOTIDE SEQUENCE [LARGE SCALE GENOMIC DNA]</scope>
    <source>
        <strain evidence="1 2">Taiwanensis</strain>
    </source>
</reference>
<dbReference type="OrthoDB" id="350447at2157"/>
<accession>A0A2H5A3K2</accession>
<proteinExistence type="predicted"/>
<evidence type="ECO:0008006" key="3">
    <source>
        <dbReference type="Google" id="ProtNLM"/>
    </source>
</evidence>
<keyword evidence="2" id="KW-1185">Reference proteome</keyword>
<dbReference type="PROSITE" id="PS51257">
    <property type="entry name" value="PROKAR_LIPOPROTEIN"/>
    <property type="match status" value="1"/>
</dbReference>
<dbReference type="AlphaFoldDB" id="A0A2H5A3K2"/>
<gene>
    <name evidence="1" type="ORF">BVU17_17335</name>
</gene>
<evidence type="ECO:0000313" key="1">
    <source>
        <dbReference type="EMBL" id="AUG49326.1"/>
    </source>
</evidence>
<dbReference type="EMBL" id="CP019155">
    <property type="protein sequence ID" value="AUG49326.1"/>
    <property type="molecule type" value="Genomic_DNA"/>
</dbReference>
<name>A0A2H5A3K2_9EURY</name>